<accession>A0A815JG27</accession>
<dbReference type="Proteomes" id="UP000663828">
    <property type="component" value="Unassembled WGS sequence"/>
</dbReference>
<reference evidence="2" key="1">
    <citation type="submission" date="2021-02" db="EMBL/GenBank/DDBJ databases">
        <authorList>
            <person name="Nowell W R."/>
        </authorList>
    </citation>
    <scope>NUCLEOTIDE SEQUENCE</scope>
</reference>
<evidence type="ECO:0000313" key="2">
    <source>
        <dbReference type="EMBL" id="CAF1381876.1"/>
    </source>
</evidence>
<evidence type="ECO:0000313" key="3">
    <source>
        <dbReference type="Proteomes" id="UP000663828"/>
    </source>
</evidence>
<dbReference type="EMBL" id="CAJNOJ010000013">
    <property type="protein sequence ID" value="CAF0802134.1"/>
    <property type="molecule type" value="Genomic_DNA"/>
</dbReference>
<dbReference type="AlphaFoldDB" id="A0A815JG27"/>
<evidence type="ECO:0000313" key="1">
    <source>
        <dbReference type="EMBL" id="CAF0802134.1"/>
    </source>
</evidence>
<name>A0A815JG27_ADIRI</name>
<keyword evidence="3" id="KW-1185">Reference proteome</keyword>
<comment type="caution">
    <text evidence="2">The sequence shown here is derived from an EMBL/GenBank/DDBJ whole genome shotgun (WGS) entry which is preliminary data.</text>
</comment>
<dbReference type="Proteomes" id="UP000663852">
    <property type="component" value="Unassembled WGS sequence"/>
</dbReference>
<proteinExistence type="predicted"/>
<dbReference type="EMBL" id="CAJNOR010003140">
    <property type="protein sequence ID" value="CAF1381876.1"/>
    <property type="molecule type" value="Genomic_DNA"/>
</dbReference>
<dbReference type="OrthoDB" id="9975899at2759"/>
<sequence length="334" mass="39625">MTQTQYFNDLPLLNDHFYPADFSSLYENLVLLSCSSHSYTLSYCYYLPYIALAWRRIGYEPVVFLVGRKEAFLQMPLIHTLNVDFKITYHFVDVDPPRSISASQIVRLFGGFLSYNYNTTKDLFILIADVDLLPITRRRFEIFTNRTNYILAVNAYCCLKERFSYANFSNIHYYPMSYVGMRKDLWQMVFRPTKRCSSEQNLTVDMIECYLKEYMNITLPKYVVKGSKKWDLDQKLLSLLLARAKYSYGTHIDRRDLGYRLDANENFLSSEMNSILFYDDIHLPNKNVKVLFSERTWPILKRIFSRLFNNKTMQLLSQYHHQTTAMLRLNGTNR</sequence>
<gene>
    <name evidence="1" type="ORF">EDS130_LOCUS4905</name>
    <name evidence="2" type="ORF">XAT740_LOCUS33120</name>
</gene>
<protein>
    <submittedName>
        <fullName evidence="2">Uncharacterized protein</fullName>
    </submittedName>
</protein>
<organism evidence="2 3">
    <name type="scientific">Adineta ricciae</name>
    <name type="common">Rotifer</name>
    <dbReference type="NCBI Taxonomy" id="249248"/>
    <lineage>
        <taxon>Eukaryota</taxon>
        <taxon>Metazoa</taxon>
        <taxon>Spiralia</taxon>
        <taxon>Gnathifera</taxon>
        <taxon>Rotifera</taxon>
        <taxon>Eurotatoria</taxon>
        <taxon>Bdelloidea</taxon>
        <taxon>Adinetida</taxon>
        <taxon>Adinetidae</taxon>
        <taxon>Adineta</taxon>
    </lineage>
</organism>